<proteinExistence type="predicted"/>
<evidence type="ECO:0000256" key="1">
    <source>
        <dbReference type="SAM" id="SignalP"/>
    </source>
</evidence>
<name>A0A2V3IGM4_9FLOR</name>
<organism evidence="2 3">
    <name type="scientific">Gracilariopsis chorda</name>
    <dbReference type="NCBI Taxonomy" id="448386"/>
    <lineage>
        <taxon>Eukaryota</taxon>
        <taxon>Rhodophyta</taxon>
        <taxon>Florideophyceae</taxon>
        <taxon>Rhodymeniophycidae</taxon>
        <taxon>Gracilariales</taxon>
        <taxon>Gracilariaceae</taxon>
        <taxon>Gracilariopsis</taxon>
    </lineage>
</organism>
<protein>
    <submittedName>
        <fullName evidence="2">Uncharacterized protein</fullName>
    </submittedName>
</protein>
<dbReference type="AlphaFoldDB" id="A0A2V3IGM4"/>
<keyword evidence="1" id="KW-0732">Signal</keyword>
<feature type="chain" id="PRO_5016129152" evidence="1">
    <location>
        <begin position="20"/>
        <end position="232"/>
    </location>
</feature>
<dbReference type="EMBL" id="NBIV01000229">
    <property type="protein sequence ID" value="PXF41188.1"/>
    <property type="molecule type" value="Genomic_DNA"/>
</dbReference>
<evidence type="ECO:0000313" key="2">
    <source>
        <dbReference type="EMBL" id="PXF41188.1"/>
    </source>
</evidence>
<evidence type="ECO:0000313" key="3">
    <source>
        <dbReference type="Proteomes" id="UP000247409"/>
    </source>
</evidence>
<keyword evidence="3" id="KW-1185">Reference proteome</keyword>
<reference evidence="2 3" key="1">
    <citation type="journal article" date="2018" name="Mol. Biol. Evol.">
        <title>Analysis of the draft genome of the red seaweed Gracilariopsis chorda provides insights into genome size evolution in Rhodophyta.</title>
        <authorList>
            <person name="Lee J."/>
            <person name="Yang E.C."/>
            <person name="Graf L."/>
            <person name="Yang J.H."/>
            <person name="Qiu H."/>
            <person name="Zel Zion U."/>
            <person name="Chan C.X."/>
            <person name="Stephens T.G."/>
            <person name="Weber A.P.M."/>
            <person name="Boo G.H."/>
            <person name="Boo S.M."/>
            <person name="Kim K.M."/>
            <person name="Shin Y."/>
            <person name="Jung M."/>
            <person name="Lee S.J."/>
            <person name="Yim H.S."/>
            <person name="Lee J.H."/>
            <person name="Bhattacharya D."/>
            <person name="Yoon H.S."/>
        </authorList>
    </citation>
    <scope>NUCLEOTIDE SEQUENCE [LARGE SCALE GENOMIC DNA]</scope>
    <source>
        <strain evidence="2 3">SKKU-2015</strain>
        <tissue evidence="2">Whole body</tissue>
    </source>
</reference>
<dbReference type="Proteomes" id="UP000247409">
    <property type="component" value="Unassembled WGS sequence"/>
</dbReference>
<sequence length="232" mass="24876">MKSYIASSLLLSLLAIVSSAPISSKGKQSTDICAYERLVNDAACHCFIASESKLIPTSMHQMCTDGFGQDLYQLGAACTPYMNKNGDFNSKHYSRMLDLSVKTCFNNGEATSMMKIPHPSARQFANNPNFGSSFGSPGGYGGFRNPSNNLNIPGITNPINVGGIDLTWKPTYSNNKFGVDVTGSRGGSSLTYSYPSQTYTGRAPIPGKIPGSFSVTYNPKRDYIGAGISIPF</sequence>
<feature type="signal peptide" evidence="1">
    <location>
        <begin position="1"/>
        <end position="19"/>
    </location>
</feature>
<comment type="caution">
    <text evidence="2">The sequence shown here is derived from an EMBL/GenBank/DDBJ whole genome shotgun (WGS) entry which is preliminary data.</text>
</comment>
<accession>A0A2V3IGM4</accession>
<gene>
    <name evidence="2" type="ORF">BWQ96_09104</name>
</gene>